<evidence type="ECO:0000313" key="13">
    <source>
        <dbReference type="EMBL" id="AVM85888.1"/>
    </source>
</evidence>
<feature type="region of interest" description="Disordered" evidence="10">
    <location>
        <begin position="1027"/>
        <end position="1096"/>
    </location>
</feature>
<keyword evidence="7" id="KW-0853">WD repeat</keyword>
<keyword evidence="5" id="KW-0963">Cytoplasm</keyword>
<keyword evidence="6" id="KW-0597">Phosphoprotein</keyword>
<feature type="compositionally biased region" description="Basic and acidic residues" evidence="10">
    <location>
        <begin position="469"/>
        <end position="479"/>
    </location>
</feature>
<feature type="region of interest" description="Disordered" evidence="10">
    <location>
        <begin position="954"/>
        <end position="1005"/>
    </location>
</feature>
<dbReference type="GO" id="GO:0019905">
    <property type="term" value="F:syntaxin binding"/>
    <property type="evidence" value="ECO:0007669"/>
    <property type="project" value="TreeGrafter"/>
</dbReference>
<evidence type="ECO:0000256" key="4">
    <source>
        <dbReference type="ARBA" id="ARBA00022483"/>
    </source>
</evidence>
<reference evidence="13" key="1">
    <citation type="submission" date="2017-08" db="EMBL/GenBank/DDBJ databases">
        <title>New genomic data challenges the traditional vision of epithelium evolution in sponges and ctenophores.</title>
        <authorList>
            <person name="Belahbib H."/>
            <person name="Renard E."/>
            <person name="Santini S."/>
            <person name="Jourda C."/>
            <person name="Claverie J.-M."/>
            <person name="Borchiellini C."/>
            <person name="Le Bivic A."/>
        </authorList>
    </citation>
    <scope>NUCLEOTIDE SEQUENCE</scope>
    <source>
        <strain evidence="13">ID13</strain>
    </source>
</reference>
<protein>
    <submittedName>
        <fullName evidence="13">LGL</fullName>
    </submittedName>
</protein>
<feature type="domain" description="Lethal giant larvae (Lgl)-like C-terminal" evidence="12">
    <location>
        <begin position="740"/>
        <end position="931"/>
    </location>
</feature>
<keyword evidence="9" id="KW-0472">Membrane</keyword>
<dbReference type="EMBL" id="MF780964">
    <property type="protein sequence ID" value="AVM85888.1"/>
    <property type="molecule type" value="mRNA"/>
</dbReference>
<dbReference type="PRINTS" id="PR00962">
    <property type="entry name" value="LETHAL2GIANT"/>
</dbReference>
<keyword evidence="4" id="KW-0268">Exocytosis</keyword>
<feature type="region of interest" description="Disordered" evidence="10">
    <location>
        <begin position="654"/>
        <end position="730"/>
    </location>
</feature>
<dbReference type="GO" id="GO:0051294">
    <property type="term" value="P:establishment of spindle orientation"/>
    <property type="evidence" value="ECO:0007669"/>
    <property type="project" value="TreeGrafter"/>
</dbReference>
<dbReference type="GO" id="GO:0006893">
    <property type="term" value="P:Golgi to plasma membrane transport"/>
    <property type="evidence" value="ECO:0007669"/>
    <property type="project" value="TreeGrafter"/>
</dbReference>
<dbReference type="GO" id="GO:0006887">
    <property type="term" value="P:exocytosis"/>
    <property type="evidence" value="ECO:0007669"/>
    <property type="project" value="UniProtKB-KW"/>
</dbReference>
<dbReference type="AlphaFoldDB" id="A0A2P1GIY6"/>
<dbReference type="PANTHER" id="PTHR10241">
    <property type="entry name" value="LETHAL 2 GIANT LARVAE PROTEIN"/>
    <property type="match status" value="1"/>
</dbReference>
<sequence>MKRLTRRLKGDSFRHATSHRIHFDVQKSIEHGFPHRPSTLAFDETLKLIFLGTKHGDLRIYGRPGVVYTGVHDEDTAVLQILPNGGKQQVITLCLDSVIYLWQLSDTQKPNLRLVNRYRLASASSFGGAKAISVCCLPKDSPVLYVGTESGNLYTLVLEDFKLKEPIIYWNHATAGLQSHTKLHPGAIEALELHPSHSNKILIGFEKGAIVLWNLTTNRPEQSFSPLQYLESFCWHPDGKQFITSHSDGSFAVYQGNRAGAPERSFPYGPASCKRIEKILWRGSDSDPLVIFSGGMPRSNYGDKHCITVMQGASHVALDFTAKVIDFTCVSDNGLPTALLVLTEEEIVTFDLTSPGIPEIPKPYLYSLHDSPVTYLTHCASVPEGLWSDLKQLSALRRSKEDWPITGGVVLETNTPTSKDLIITGHENGSICFWDASEVYLRPLHRVNLSGLFYSPRDFGDDYDDDARDDEKDENRGDNESGGSNEVQWPPFRRVGTFDPFCDDQRLTVVELAFCPLTKVLAVGGYGGFVVLSTLDLREREASLAMLDICYSPSTEASRLKGGAKPLRCRLSSLQLKPGFQPSLFISCRPVMPVTSLKISCDWGLLAVASNRGIALIDYFQKQLVQVKCTATEDVPDRSLSRFQSLRKSIRNSFRRLRSQTHRLRRPVADGNPSKSGGDGKPRGGDQPLPEQNATRQRRERRITADTLGSRSTLDQKKEQRGNGVKTSHFSNTYAYGPSSFPSLWAGTASGHVISFRIHMPIMVHRHTLAVSAEQTAKEYHLHHGASVVRIVTLDHAGKTISGQFAVSANLAQAPDMTPPHYAVVVSEEQIKVIALSSYKHKYKQKLSDINAESFRHATVMKSPTGFEYLACLTVKGELLAYSLPDLRLLYRDQLIDSDNGRGIHRFVFTSHGQAFYMSSPSQLQRVTFHPDTGIYPHCALEADSFRKEANHISNDRNGGCRLSNGDTGHSDSDLAAVGQEETSLDKGRCSSSQCSSSQSPVGSVDDDAVQEISIDAAVKAQNTWTRTSTKSVEERTSASARKALTERSFSDATDAVEAARSRPRHPMDHRQELRERGQKLSDIAATTSRQEKSAGEFAENVAALVEQHEKKPWWKL</sequence>
<evidence type="ECO:0000256" key="9">
    <source>
        <dbReference type="ARBA" id="ARBA00023136"/>
    </source>
</evidence>
<dbReference type="Pfam" id="PF08366">
    <property type="entry name" value="LLGL"/>
    <property type="match status" value="1"/>
</dbReference>
<evidence type="ECO:0000256" key="6">
    <source>
        <dbReference type="ARBA" id="ARBA00022553"/>
    </source>
</evidence>
<evidence type="ECO:0000256" key="7">
    <source>
        <dbReference type="ARBA" id="ARBA00022574"/>
    </source>
</evidence>
<evidence type="ECO:0000256" key="5">
    <source>
        <dbReference type="ARBA" id="ARBA00022490"/>
    </source>
</evidence>
<evidence type="ECO:0000256" key="10">
    <source>
        <dbReference type="SAM" id="MobiDB-lite"/>
    </source>
</evidence>
<comment type="subcellular location">
    <subcellularLocation>
        <location evidence="2">Cytoplasm</location>
    </subcellularLocation>
    <subcellularLocation>
        <location evidence="1">Endomembrane system</location>
    </subcellularLocation>
</comment>
<accession>A0A2P1GIY6</accession>
<dbReference type="GO" id="GO:0008593">
    <property type="term" value="P:regulation of Notch signaling pathway"/>
    <property type="evidence" value="ECO:0007669"/>
    <property type="project" value="TreeGrafter"/>
</dbReference>
<name>A0A2P1GIY6_OSCLO</name>
<dbReference type="InterPro" id="IPR015943">
    <property type="entry name" value="WD40/YVTN_repeat-like_dom_sf"/>
</dbReference>
<dbReference type="InterPro" id="IPR001680">
    <property type="entry name" value="WD40_rpt"/>
</dbReference>
<evidence type="ECO:0000256" key="1">
    <source>
        <dbReference type="ARBA" id="ARBA00004308"/>
    </source>
</evidence>
<evidence type="ECO:0000256" key="8">
    <source>
        <dbReference type="ARBA" id="ARBA00022737"/>
    </source>
</evidence>
<dbReference type="Pfam" id="PF08596">
    <property type="entry name" value="Lgl_C"/>
    <property type="match status" value="1"/>
</dbReference>
<dbReference type="GO" id="GO:0005886">
    <property type="term" value="C:plasma membrane"/>
    <property type="evidence" value="ECO:0007669"/>
    <property type="project" value="TreeGrafter"/>
</dbReference>
<dbReference type="GO" id="GO:0012505">
    <property type="term" value="C:endomembrane system"/>
    <property type="evidence" value="ECO:0007669"/>
    <property type="project" value="UniProtKB-SubCell"/>
</dbReference>
<dbReference type="InterPro" id="IPR036322">
    <property type="entry name" value="WD40_repeat_dom_sf"/>
</dbReference>
<keyword evidence="8" id="KW-0677">Repeat</keyword>
<feature type="domain" description="Lethal giant larvae homologue 2" evidence="11">
    <location>
        <begin position="265"/>
        <end position="358"/>
    </location>
</feature>
<organism evidence="13">
    <name type="scientific">Oscarella lobularis</name>
    <name type="common">Bubble oscar sponge</name>
    <name type="synonym">Halisarca lobularis</name>
    <dbReference type="NCBI Taxonomy" id="121494"/>
    <lineage>
        <taxon>Eukaryota</taxon>
        <taxon>Metazoa</taxon>
        <taxon>Porifera</taxon>
        <taxon>Homoscleromorpha</taxon>
        <taxon>Homosclerophorida</taxon>
        <taxon>Oscarellidae</taxon>
        <taxon>Oscarella</taxon>
    </lineage>
</organism>
<dbReference type="RefSeq" id="XP_065846367.1">
    <property type="nucleotide sequence ID" value="XM_065990295.1"/>
</dbReference>
<dbReference type="InterPro" id="IPR013577">
    <property type="entry name" value="LLGL2"/>
</dbReference>
<dbReference type="SUPFAM" id="SSF50978">
    <property type="entry name" value="WD40 repeat-like"/>
    <property type="match status" value="2"/>
</dbReference>
<comment type="similarity">
    <text evidence="3">Belongs to the WD repeat L(2)GL family.</text>
</comment>
<dbReference type="InterPro" id="IPR013905">
    <property type="entry name" value="Lgl_C_dom"/>
</dbReference>
<dbReference type="GO" id="GO:0032878">
    <property type="term" value="P:regulation of establishment or maintenance of cell polarity"/>
    <property type="evidence" value="ECO:0007669"/>
    <property type="project" value="TreeGrafter"/>
</dbReference>
<dbReference type="PANTHER" id="PTHR10241:SF29">
    <property type="entry name" value="LETHAL(2) GIANT LARVAE PROTEIN"/>
    <property type="match status" value="1"/>
</dbReference>
<dbReference type="InterPro" id="IPR000664">
    <property type="entry name" value="Lethal2_giant"/>
</dbReference>
<dbReference type="GO" id="GO:0030864">
    <property type="term" value="C:cortical actin cytoskeleton"/>
    <property type="evidence" value="ECO:0007669"/>
    <property type="project" value="TreeGrafter"/>
</dbReference>
<evidence type="ECO:0000256" key="3">
    <source>
        <dbReference type="ARBA" id="ARBA00008070"/>
    </source>
</evidence>
<feature type="compositionally biased region" description="Low complexity" evidence="10">
    <location>
        <begin position="990"/>
        <end position="1000"/>
    </location>
</feature>
<dbReference type="GO" id="GO:0045159">
    <property type="term" value="F:myosin II binding"/>
    <property type="evidence" value="ECO:0007669"/>
    <property type="project" value="TreeGrafter"/>
</dbReference>
<dbReference type="GO" id="GO:0030866">
    <property type="term" value="P:cortical actin cytoskeleton organization"/>
    <property type="evidence" value="ECO:0007669"/>
    <property type="project" value="TreeGrafter"/>
</dbReference>
<evidence type="ECO:0000259" key="12">
    <source>
        <dbReference type="Pfam" id="PF08596"/>
    </source>
</evidence>
<dbReference type="GeneID" id="136199973"/>
<feature type="compositionally biased region" description="Basic and acidic residues" evidence="10">
    <location>
        <begin position="1058"/>
        <end position="1080"/>
    </location>
</feature>
<dbReference type="SMART" id="SM00320">
    <property type="entry name" value="WD40"/>
    <property type="match status" value="6"/>
</dbReference>
<dbReference type="GO" id="GO:0005096">
    <property type="term" value="F:GTPase activator activity"/>
    <property type="evidence" value="ECO:0007669"/>
    <property type="project" value="TreeGrafter"/>
</dbReference>
<dbReference type="Gene3D" id="2.130.10.10">
    <property type="entry name" value="YVTN repeat-like/Quinoprotein amine dehydrogenase"/>
    <property type="match status" value="2"/>
</dbReference>
<feature type="compositionally biased region" description="Basic residues" evidence="10">
    <location>
        <begin position="654"/>
        <end position="666"/>
    </location>
</feature>
<evidence type="ECO:0000259" key="11">
    <source>
        <dbReference type="Pfam" id="PF08366"/>
    </source>
</evidence>
<evidence type="ECO:0000256" key="2">
    <source>
        <dbReference type="ARBA" id="ARBA00004496"/>
    </source>
</evidence>
<proteinExistence type="evidence at transcript level"/>
<feature type="region of interest" description="Disordered" evidence="10">
    <location>
        <begin position="464"/>
        <end position="491"/>
    </location>
</feature>